<evidence type="ECO:0000313" key="3">
    <source>
        <dbReference type="Proteomes" id="UP001596116"/>
    </source>
</evidence>
<evidence type="ECO:0000256" key="1">
    <source>
        <dbReference type="SAM" id="Phobius"/>
    </source>
</evidence>
<dbReference type="EMBL" id="JBHPON010000002">
    <property type="protein sequence ID" value="MFC6036694.1"/>
    <property type="molecule type" value="Genomic_DNA"/>
</dbReference>
<dbReference type="InterPro" id="IPR021737">
    <property type="entry name" value="Phage_phiKZ_Orf197"/>
</dbReference>
<comment type="caution">
    <text evidence="2">The sequence shown here is derived from an EMBL/GenBank/DDBJ whole genome shotgun (WGS) entry which is preliminary data.</text>
</comment>
<dbReference type="RefSeq" id="WP_379882065.1">
    <property type="nucleotide sequence ID" value="NZ_JBHPON010000002.1"/>
</dbReference>
<protein>
    <submittedName>
        <fullName evidence="2">DUF3307 domain-containing protein</fullName>
    </submittedName>
</protein>
<keyword evidence="1" id="KW-0472">Membrane</keyword>
<sequence>MNDVAFVFALLLTYQAKHFISDYLLQTTWMANGKMKPGWGFLYPLTLHVLIHALLTLTIVMTVNPHLWWLALVDFGAHFTMDRIKSARALLGRFGNPQKQSFWISFGFDQMVHHLTHYFIIWQLVTNR</sequence>
<dbReference type="Proteomes" id="UP001596116">
    <property type="component" value="Unassembled WGS sequence"/>
</dbReference>
<accession>A0ABW1KYS6</accession>
<evidence type="ECO:0000313" key="2">
    <source>
        <dbReference type="EMBL" id="MFC6036694.1"/>
    </source>
</evidence>
<dbReference type="Pfam" id="PF11750">
    <property type="entry name" value="DUF3307"/>
    <property type="match status" value="1"/>
</dbReference>
<organism evidence="2 3">
    <name type="scientific">Hyphococcus aureus</name>
    <dbReference type="NCBI Taxonomy" id="2666033"/>
    <lineage>
        <taxon>Bacteria</taxon>
        <taxon>Pseudomonadati</taxon>
        <taxon>Pseudomonadota</taxon>
        <taxon>Alphaproteobacteria</taxon>
        <taxon>Parvularculales</taxon>
        <taxon>Parvularculaceae</taxon>
        <taxon>Hyphococcus</taxon>
    </lineage>
</organism>
<proteinExistence type="predicted"/>
<feature type="transmembrane region" description="Helical" evidence="1">
    <location>
        <begin position="39"/>
        <end position="60"/>
    </location>
</feature>
<keyword evidence="1" id="KW-0812">Transmembrane</keyword>
<reference evidence="2 3" key="1">
    <citation type="submission" date="2024-09" db="EMBL/GenBank/DDBJ databases">
        <authorList>
            <person name="Zhang Z.-H."/>
        </authorList>
    </citation>
    <scope>NUCLEOTIDE SEQUENCE [LARGE SCALE GENOMIC DNA]</scope>
    <source>
        <strain evidence="2 3">HHTR114</strain>
    </source>
</reference>
<keyword evidence="3" id="KW-1185">Reference proteome</keyword>
<name>A0ABW1KYS6_9PROT</name>
<keyword evidence="1" id="KW-1133">Transmembrane helix</keyword>
<gene>
    <name evidence="2" type="ORF">ACFMB1_14140</name>
</gene>